<evidence type="ECO:0000313" key="3">
    <source>
        <dbReference type="Proteomes" id="UP000006591"/>
    </source>
</evidence>
<dbReference type="HOGENOM" id="CLU_1410854_0_0_1"/>
<feature type="region of interest" description="Disordered" evidence="1">
    <location>
        <begin position="131"/>
        <end position="193"/>
    </location>
</feature>
<dbReference type="AlphaFoldDB" id="A0A0E0GPC1"/>
<reference evidence="2" key="2">
    <citation type="submission" date="2018-04" db="EMBL/GenBank/DDBJ databases">
        <title>OnivRS2 (Oryza nivara Reference Sequence Version 2).</title>
        <authorList>
            <person name="Zhang J."/>
            <person name="Kudrna D."/>
            <person name="Lee S."/>
            <person name="Talag J."/>
            <person name="Rajasekar S."/>
            <person name="Welchert J."/>
            <person name="Hsing Y.-I."/>
            <person name="Wing R.A."/>
        </authorList>
    </citation>
    <scope>NUCLEOTIDE SEQUENCE [LARGE SCALE GENOMIC DNA]</scope>
    <source>
        <strain evidence="2">SL10</strain>
    </source>
</reference>
<evidence type="ECO:0000313" key="2">
    <source>
        <dbReference type="EnsemblPlants" id="ONIVA03G23820.1"/>
    </source>
</evidence>
<dbReference type="EnsemblPlants" id="ONIVA03G23820.1">
    <property type="protein sequence ID" value="ONIVA03G23820.1"/>
    <property type="gene ID" value="ONIVA03G23820"/>
</dbReference>
<protein>
    <submittedName>
        <fullName evidence="2">Uncharacterized protein</fullName>
    </submittedName>
</protein>
<organism evidence="2">
    <name type="scientific">Oryza nivara</name>
    <name type="common">Indian wild rice</name>
    <name type="synonym">Oryza sativa f. spontanea</name>
    <dbReference type="NCBI Taxonomy" id="4536"/>
    <lineage>
        <taxon>Eukaryota</taxon>
        <taxon>Viridiplantae</taxon>
        <taxon>Streptophyta</taxon>
        <taxon>Embryophyta</taxon>
        <taxon>Tracheophyta</taxon>
        <taxon>Spermatophyta</taxon>
        <taxon>Magnoliopsida</taxon>
        <taxon>Liliopsida</taxon>
        <taxon>Poales</taxon>
        <taxon>Poaceae</taxon>
        <taxon>BOP clade</taxon>
        <taxon>Oryzoideae</taxon>
        <taxon>Oryzeae</taxon>
        <taxon>Oryzinae</taxon>
        <taxon>Oryza</taxon>
    </lineage>
</organism>
<evidence type="ECO:0000256" key="1">
    <source>
        <dbReference type="SAM" id="MobiDB-lite"/>
    </source>
</evidence>
<sequence length="193" mass="20662">MRDRAWSGSPSLPPVRRLARSLAVRRRRLAQLLVVLRRRGASTPRPSPLSAQVLVIHIQFKLIRLRAMIRRANAGVRTRAQPARSSRAGNADAARAVRNRAVCTPTVCLRVRFRAEEIELPLRRGAAAACGGSELPGLPRSGGGGGGRESRDGEGDGDADAASGGEGRRRRKEESGFHCSPPVDCAECSRGSG</sequence>
<dbReference type="Gramene" id="ONIVA03G23820.1">
    <property type="protein sequence ID" value="ONIVA03G23820.1"/>
    <property type="gene ID" value="ONIVA03G23820"/>
</dbReference>
<name>A0A0E0GPC1_ORYNI</name>
<keyword evidence="3" id="KW-1185">Reference proteome</keyword>
<accession>A0A0E0GPC1</accession>
<proteinExistence type="predicted"/>
<reference evidence="2" key="1">
    <citation type="submission" date="2015-04" db="UniProtKB">
        <authorList>
            <consortium name="EnsemblPlants"/>
        </authorList>
    </citation>
    <scope>IDENTIFICATION</scope>
    <source>
        <strain evidence="2">SL10</strain>
    </source>
</reference>
<dbReference type="Proteomes" id="UP000006591">
    <property type="component" value="Chromosome 3"/>
</dbReference>